<dbReference type="RefSeq" id="WP_090933871.1">
    <property type="nucleotide sequence ID" value="NZ_FOTS01000008.1"/>
</dbReference>
<sequence>MYIYIDIINEFTCEMCGSCCRNDWQVTMDEESYRRNYQLFLRNGKEEEFFNIFIPIIGKVELGEYAYIRKKTEGGCWFLEENHLCRLHQEAGHNHLDTVCQIFPRYPMNTSRGKELTLSFSCPAVVKIASRVRPLEIIRSKVEPMLLHANQEVAHVYPDQQSSYHPLRYYFEIEHHIIDLLQYRKITIEERIQLVKETIKKILHLPQNETFKQSFNTIIYDNYLYLDEKDDVIAAVSHCTPDILIENFLINFVFKKPLYLYGLQSGLHLLDTMWRQIKSERINDTNGSTEMERISTLIMNLEFHYSHNRSTLLTSILL</sequence>
<keyword evidence="1" id="KW-0489">Methyltransferase</keyword>
<dbReference type="EMBL" id="FOTS01000008">
    <property type="protein sequence ID" value="SFL53817.1"/>
    <property type="molecule type" value="Genomic_DNA"/>
</dbReference>
<reference evidence="2" key="1">
    <citation type="submission" date="2016-10" db="EMBL/GenBank/DDBJ databases">
        <authorList>
            <person name="Varghese N."/>
            <person name="Submissions S."/>
        </authorList>
    </citation>
    <scope>NUCLEOTIDE SEQUENCE [LARGE SCALE GENOMIC DNA]</scope>
    <source>
        <strain evidence="2">DSM 13327</strain>
    </source>
</reference>
<protein>
    <submittedName>
        <fullName evidence="1">Lysine-N-methylase</fullName>
    </submittedName>
</protein>
<dbReference type="NCBIfam" id="NF038110">
    <property type="entry name" value="Lys_methyl_FliB"/>
    <property type="match status" value="1"/>
</dbReference>
<organism evidence="1 2">
    <name type="scientific">Pelosinus propionicus DSM 13327</name>
    <dbReference type="NCBI Taxonomy" id="1123291"/>
    <lineage>
        <taxon>Bacteria</taxon>
        <taxon>Bacillati</taxon>
        <taxon>Bacillota</taxon>
        <taxon>Negativicutes</taxon>
        <taxon>Selenomonadales</taxon>
        <taxon>Sporomusaceae</taxon>
        <taxon>Pelosinus</taxon>
    </lineage>
</organism>
<dbReference type="OrthoDB" id="86584at2"/>
<name>A0A1I4IIC0_9FIRM</name>
<dbReference type="GO" id="GO:0008168">
    <property type="term" value="F:methyltransferase activity"/>
    <property type="evidence" value="ECO:0007669"/>
    <property type="project" value="UniProtKB-KW"/>
</dbReference>
<dbReference type="Proteomes" id="UP000199520">
    <property type="component" value="Unassembled WGS sequence"/>
</dbReference>
<gene>
    <name evidence="1" type="ORF">SAMN04490355_100858</name>
</gene>
<dbReference type="AlphaFoldDB" id="A0A1I4IIC0"/>
<dbReference type="STRING" id="1123291.SAMN04490355_100858"/>
<accession>A0A1I4IIC0</accession>
<dbReference type="GO" id="GO:0032259">
    <property type="term" value="P:methylation"/>
    <property type="evidence" value="ECO:0007669"/>
    <property type="project" value="UniProtKB-KW"/>
</dbReference>
<dbReference type="Pfam" id="PF03692">
    <property type="entry name" value="CxxCxxCC"/>
    <property type="match status" value="1"/>
</dbReference>
<keyword evidence="1" id="KW-0808">Transferase</keyword>
<evidence type="ECO:0000313" key="2">
    <source>
        <dbReference type="Proteomes" id="UP000199520"/>
    </source>
</evidence>
<dbReference type="InterPro" id="IPR005358">
    <property type="entry name" value="Puta_zinc/iron-chelating_dom"/>
</dbReference>
<evidence type="ECO:0000313" key="1">
    <source>
        <dbReference type="EMBL" id="SFL53817.1"/>
    </source>
</evidence>
<keyword evidence="2" id="KW-1185">Reference proteome</keyword>
<proteinExistence type="predicted"/>